<dbReference type="EMBL" id="JARACI010001202">
    <property type="protein sequence ID" value="MDD9208240.1"/>
    <property type="molecule type" value="Genomic_DNA"/>
</dbReference>
<accession>A0ABT5U497</accession>
<proteinExistence type="predicted"/>
<dbReference type="Gene3D" id="1.10.490.160">
    <property type="match status" value="1"/>
</dbReference>
<protein>
    <submittedName>
        <fullName evidence="1">Uncharacterized protein</fullName>
    </submittedName>
</protein>
<evidence type="ECO:0000313" key="1">
    <source>
        <dbReference type="EMBL" id="MDD9208240.1"/>
    </source>
</evidence>
<keyword evidence="2" id="KW-1185">Reference proteome</keyword>
<comment type="caution">
    <text evidence="1">The sequence shown here is derived from an EMBL/GenBank/DDBJ whole genome shotgun (WGS) entry which is preliminary data.</text>
</comment>
<organism evidence="1 2">
    <name type="scientific">Georgenia halotolerans</name>
    <dbReference type="NCBI Taxonomy" id="3028317"/>
    <lineage>
        <taxon>Bacteria</taxon>
        <taxon>Bacillati</taxon>
        <taxon>Actinomycetota</taxon>
        <taxon>Actinomycetes</taxon>
        <taxon>Micrococcales</taxon>
        <taxon>Bogoriellaceae</taxon>
        <taxon>Georgenia</taxon>
    </lineage>
</organism>
<evidence type="ECO:0000313" key="2">
    <source>
        <dbReference type="Proteomes" id="UP001165561"/>
    </source>
</evidence>
<gene>
    <name evidence="1" type="ORF">PU560_17490</name>
</gene>
<name>A0ABT5U497_9MICO</name>
<reference evidence="1" key="1">
    <citation type="submission" date="2023-02" db="EMBL/GenBank/DDBJ databases">
        <title>Georgenia sp.10Sc9-8, isolated from a soil sample collected from the Taklamakan desert.</title>
        <authorList>
            <person name="Liu S."/>
        </authorList>
    </citation>
    <scope>NUCLEOTIDE SEQUENCE</scope>
    <source>
        <strain evidence="1">10Sc9-8</strain>
    </source>
</reference>
<dbReference type="Proteomes" id="UP001165561">
    <property type="component" value="Unassembled WGS sequence"/>
</dbReference>
<sequence length="139" mass="15985">MLSDRDVEVLAEAAYRRYLPASPGAAHAWEQLDERERHANRDSVRFAPVILAALGLTLRPADRPAVVPMALTEEEVEAGARLEHLRWARFTRRTGRPDHPDLRPWWQLSERTRQQDRVRVRDLPELTPLVGLRVVREGG</sequence>